<accession>A0A1I3KX84</accession>
<organism evidence="2 3">
    <name type="scientific">Myroides guanonis</name>
    <dbReference type="NCBI Taxonomy" id="1150112"/>
    <lineage>
        <taxon>Bacteria</taxon>
        <taxon>Pseudomonadati</taxon>
        <taxon>Bacteroidota</taxon>
        <taxon>Flavobacteriia</taxon>
        <taxon>Flavobacteriales</taxon>
        <taxon>Flavobacteriaceae</taxon>
        <taxon>Myroides</taxon>
    </lineage>
</organism>
<proteinExistence type="predicted"/>
<evidence type="ECO:0000313" key="3">
    <source>
        <dbReference type="Proteomes" id="UP000243887"/>
    </source>
</evidence>
<dbReference type="EMBL" id="FORU01000001">
    <property type="protein sequence ID" value="SFI77020.1"/>
    <property type="molecule type" value="Genomic_DNA"/>
</dbReference>
<evidence type="ECO:0000256" key="1">
    <source>
        <dbReference type="SAM" id="SignalP"/>
    </source>
</evidence>
<name>A0A1I3KX84_9FLAO</name>
<dbReference type="Proteomes" id="UP000243887">
    <property type="component" value="Unassembled WGS sequence"/>
</dbReference>
<dbReference type="OrthoDB" id="1372254at2"/>
<feature type="chain" id="PRO_5017462165" evidence="1">
    <location>
        <begin position="19"/>
        <end position="190"/>
    </location>
</feature>
<keyword evidence="3" id="KW-1185">Reference proteome</keyword>
<gene>
    <name evidence="2" type="ORF">SAMN04487893_10195</name>
</gene>
<protein>
    <submittedName>
        <fullName evidence="2">Uncharacterized protein</fullName>
    </submittedName>
</protein>
<feature type="signal peptide" evidence="1">
    <location>
        <begin position="1"/>
        <end position="18"/>
    </location>
</feature>
<keyword evidence="1" id="KW-0732">Signal</keyword>
<dbReference type="AlphaFoldDB" id="A0A1I3KX84"/>
<dbReference type="STRING" id="1150112.SAMN04487893_10195"/>
<evidence type="ECO:0000313" key="2">
    <source>
        <dbReference type="EMBL" id="SFI77020.1"/>
    </source>
</evidence>
<reference evidence="3" key="1">
    <citation type="submission" date="2016-10" db="EMBL/GenBank/DDBJ databases">
        <authorList>
            <person name="Varghese N."/>
            <person name="Submissions S."/>
        </authorList>
    </citation>
    <scope>NUCLEOTIDE SEQUENCE [LARGE SCALE GENOMIC DNA]</scope>
    <source>
        <strain evidence="3">DSM 26542</strain>
    </source>
</reference>
<dbReference type="RefSeq" id="WP_090677483.1">
    <property type="nucleotide sequence ID" value="NZ_FORU01000001.1"/>
</dbReference>
<sequence>MKHLITFLVFAFVSATYAQNTNCELDFEISNDSVQLKRFKEHLVYEMDMGKKTESLFFSLLKSGGIPLLEVQYLLKGPDFIPIQCFNSKSLISIKLLNGNVVSLRHVNEDTCSTFVYDAPEKNNIRILNSYFRIAETDFNKLQESPVSLVQIRFSTEQKTFTIMNELNSSIIKETYKPATYFKESIPCLL</sequence>